<keyword evidence="2" id="KW-0223">Dioxygenase</keyword>
<accession>A0A1I0YB10</accession>
<dbReference type="PROSITE" id="PS51296">
    <property type="entry name" value="RIESKE"/>
    <property type="match status" value="1"/>
</dbReference>
<keyword evidence="2" id="KW-0560">Oxidoreductase</keyword>
<organism evidence="2 3">
    <name type="scientific">Flavobacterium swingsii</name>
    <dbReference type="NCBI Taxonomy" id="498292"/>
    <lineage>
        <taxon>Bacteria</taxon>
        <taxon>Pseudomonadati</taxon>
        <taxon>Bacteroidota</taxon>
        <taxon>Flavobacteriia</taxon>
        <taxon>Flavobacteriales</taxon>
        <taxon>Flavobacteriaceae</taxon>
        <taxon>Flavobacterium</taxon>
    </lineage>
</organism>
<dbReference type="OrthoDB" id="1201186at2"/>
<sequence>MKRYFLIIIAILALSCHKDKVVSDNPYLPNYSFSVVINTNLPSYSNLNFPSNPVLITNAGAGIKGIIMMKVGTDDYRAFEASCPNQYPSDCTQLTLNGINGKCSCDSKEYSLYTGGVAVGTGQYSLKPYRVEISGANLRVYN</sequence>
<dbReference type="PROSITE" id="PS51257">
    <property type="entry name" value="PROKAR_LIPOPROTEIN"/>
    <property type="match status" value="1"/>
</dbReference>
<dbReference type="STRING" id="498292.SAMN05660845_1631"/>
<dbReference type="RefSeq" id="WP_091475956.1">
    <property type="nucleotide sequence ID" value="NZ_FOJT01000004.1"/>
</dbReference>
<keyword evidence="3" id="KW-1185">Reference proteome</keyword>
<protein>
    <submittedName>
        <fullName evidence="2">Ferredoxin subunit of nitrite reductase or a ring-hydroxylating dioxygenase</fullName>
    </submittedName>
</protein>
<dbReference type="Proteomes" id="UP000199604">
    <property type="component" value="Unassembled WGS sequence"/>
</dbReference>
<proteinExistence type="predicted"/>
<dbReference type="EMBL" id="FOJT01000004">
    <property type="protein sequence ID" value="SFB10529.1"/>
    <property type="molecule type" value="Genomic_DNA"/>
</dbReference>
<dbReference type="AlphaFoldDB" id="A0A1I0YB10"/>
<feature type="domain" description="Rieske" evidence="1">
    <location>
        <begin position="66"/>
        <end position="140"/>
    </location>
</feature>
<evidence type="ECO:0000313" key="3">
    <source>
        <dbReference type="Proteomes" id="UP000199604"/>
    </source>
</evidence>
<evidence type="ECO:0000259" key="1">
    <source>
        <dbReference type="PROSITE" id="PS51296"/>
    </source>
</evidence>
<gene>
    <name evidence="2" type="ORF">SAMN05660845_1631</name>
</gene>
<dbReference type="InterPro" id="IPR017941">
    <property type="entry name" value="Rieske_2Fe-2S"/>
</dbReference>
<name>A0A1I0YB10_9FLAO</name>
<dbReference type="GO" id="GO:0051537">
    <property type="term" value="F:2 iron, 2 sulfur cluster binding"/>
    <property type="evidence" value="ECO:0007669"/>
    <property type="project" value="InterPro"/>
</dbReference>
<dbReference type="GO" id="GO:0051213">
    <property type="term" value="F:dioxygenase activity"/>
    <property type="evidence" value="ECO:0007669"/>
    <property type="project" value="UniProtKB-KW"/>
</dbReference>
<evidence type="ECO:0000313" key="2">
    <source>
        <dbReference type="EMBL" id="SFB10529.1"/>
    </source>
</evidence>
<reference evidence="3" key="1">
    <citation type="submission" date="2016-10" db="EMBL/GenBank/DDBJ databases">
        <authorList>
            <person name="Varghese N."/>
            <person name="Submissions S."/>
        </authorList>
    </citation>
    <scope>NUCLEOTIDE SEQUENCE [LARGE SCALE GENOMIC DNA]</scope>
    <source>
        <strain evidence="3">DSM 21789</strain>
    </source>
</reference>